<organism evidence="2 3">
    <name type="scientific">Cajanus cajan</name>
    <name type="common">Pigeon pea</name>
    <name type="synonym">Cajanus indicus</name>
    <dbReference type="NCBI Taxonomy" id="3821"/>
    <lineage>
        <taxon>Eukaryota</taxon>
        <taxon>Viridiplantae</taxon>
        <taxon>Streptophyta</taxon>
        <taxon>Embryophyta</taxon>
        <taxon>Tracheophyta</taxon>
        <taxon>Spermatophyta</taxon>
        <taxon>Magnoliopsida</taxon>
        <taxon>eudicotyledons</taxon>
        <taxon>Gunneridae</taxon>
        <taxon>Pentapetalae</taxon>
        <taxon>rosids</taxon>
        <taxon>fabids</taxon>
        <taxon>Fabales</taxon>
        <taxon>Fabaceae</taxon>
        <taxon>Papilionoideae</taxon>
        <taxon>50 kb inversion clade</taxon>
        <taxon>NPAAA clade</taxon>
        <taxon>indigoferoid/millettioid clade</taxon>
        <taxon>Phaseoleae</taxon>
        <taxon>Cajanus</taxon>
    </lineage>
</organism>
<reference evidence="2" key="1">
    <citation type="journal article" date="2012" name="Nat. Biotechnol.">
        <title>Draft genome sequence of pigeonpea (Cajanus cajan), an orphan legume crop of resource-poor farmers.</title>
        <authorList>
            <person name="Varshney R.K."/>
            <person name="Chen W."/>
            <person name="Li Y."/>
            <person name="Bharti A.K."/>
            <person name="Saxena R.K."/>
            <person name="Schlueter J.A."/>
            <person name="Donoghue M.T."/>
            <person name="Azam S."/>
            <person name="Fan G."/>
            <person name="Whaley A.M."/>
            <person name="Farmer A.D."/>
            <person name="Sheridan J."/>
            <person name="Iwata A."/>
            <person name="Tuteja R."/>
            <person name="Penmetsa R.V."/>
            <person name="Wu W."/>
            <person name="Upadhyaya H.D."/>
            <person name="Yang S.P."/>
            <person name="Shah T."/>
            <person name="Saxena K.B."/>
            <person name="Michael T."/>
            <person name="McCombie W.R."/>
            <person name="Yang B."/>
            <person name="Zhang G."/>
            <person name="Yang H."/>
            <person name="Wang J."/>
            <person name="Spillane C."/>
            <person name="Cook D.R."/>
            <person name="May G.D."/>
            <person name="Xu X."/>
            <person name="Jackson S.A."/>
        </authorList>
    </citation>
    <scope>NUCLEOTIDE SEQUENCE [LARGE SCALE GENOMIC DNA]</scope>
</reference>
<accession>A0A151RPE8</accession>
<dbReference type="InterPro" id="IPR005162">
    <property type="entry name" value="Retrotrans_gag_dom"/>
</dbReference>
<dbReference type="Pfam" id="PF03732">
    <property type="entry name" value="Retrotrans_gag"/>
    <property type="match status" value="1"/>
</dbReference>
<dbReference type="EMBL" id="KQ483626">
    <property type="protein sequence ID" value="KYP44434.1"/>
    <property type="molecule type" value="Genomic_DNA"/>
</dbReference>
<feature type="domain" description="Retrotransposon gag" evidence="1">
    <location>
        <begin position="8"/>
        <end position="73"/>
    </location>
</feature>
<proteinExistence type="predicted"/>
<keyword evidence="3" id="KW-1185">Reference proteome</keyword>
<evidence type="ECO:0000313" key="2">
    <source>
        <dbReference type="EMBL" id="KYP44434.1"/>
    </source>
</evidence>
<protein>
    <recommendedName>
        <fullName evidence="1">Retrotransposon gag domain-containing protein</fullName>
    </recommendedName>
</protein>
<dbReference type="Gramene" id="C.cajan_31529.t">
    <property type="protein sequence ID" value="C.cajan_31529.t.cds1"/>
    <property type="gene ID" value="C.cajan_31529"/>
</dbReference>
<name>A0A151RPE8_CAJCA</name>
<evidence type="ECO:0000313" key="3">
    <source>
        <dbReference type="Proteomes" id="UP000075243"/>
    </source>
</evidence>
<gene>
    <name evidence="2" type="ORF">KK1_034069</name>
</gene>
<sequence length="93" mass="10643">MYSLNQLGDWTCLSRALELRFGPSTYENHQSTLFKLKQFGSMVEYQASFEKLCNKIVGLSHDNLLNCFMSGLSPPIERELKILKPCTLTQEIP</sequence>
<dbReference type="AlphaFoldDB" id="A0A151RPE8"/>
<dbReference type="Proteomes" id="UP000075243">
    <property type="component" value="Unassembled WGS sequence"/>
</dbReference>
<evidence type="ECO:0000259" key="1">
    <source>
        <dbReference type="Pfam" id="PF03732"/>
    </source>
</evidence>